<name>A0AAV9KZ35_9SOLN</name>
<sequence>MPRPPFTVCRAPPPVQYDTHAIPWDYRKGKAKVEEADTATGVTRFERIYTFENLVQGRSSKSKAPIVELEDQGIWKKVQAKGHSIVEQLSKTLCQISILSLLQSFETHRNSLLKVLGKAYVPSSITHGEVTQMVGQVFEAYKISFHEDEFWFEYLPSEHIDKAGRG</sequence>
<dbReference type="AlphaFoldDB" id="A0AAV9KZ35"/>
<evidence type="ECO:0000313" key="2">
    <source>
        <dbReference type="Proteomes" id="UP001311915"/>
    </source>
</evidence>
<reference evidence="1 2" key="1">
    <citation type="submission" date="2023-10" db="EMBL/GenBank/DDBJ databases">
        <title>Genome-Wide Identification Analysis in wild type Solanum Pinnatisectum Reveals Some Genes Defensing Phytophthora Infestans.</title>
        <authorList>
            <person name="Sun C."/>
        </authorList>
    </citation>
    <scope>NUCLEOTIDE SEQUENCE [LARGE SCALE GENOMIC DNA]</scope>
    <source>
        <strain evidence="1">LQN</strain>
        <tissue evidence="1">Leaf</tissue>
    </source>
</reference>
<dbReference type="EMBL" id="JAWPEI010000008">
    <property type="protein sequence ID" value="KAK4718673.1"/>
    <property type="molecule type" value="Genomic_DNA"/>
</dbReference>
<dbReference type="Proteomes" id="UP001311915">
    <property type="component" value="Unassembled WGS sequence"/>
</dbReference>
<proteinExistence type="predicted"/>
<dbReference type="PANTHER" id="PTHR32108:SF10">
    <property type="entry name" value="G-PATCH DOMAIN-CONTAINING PROTEIN"/>
    <property type="match status" value="1"/>
</dbReference>
<comment type="caution">
    <text evidence="1">The sequence shown here is derived from an EMBL/GenBank/DDBJ whole genome shotgun (WGS) entry which is preliminary data.</text>
</comment>
<keyword evidence="2" id="KW-1185">Reference proteome</keyword>
<dbReference type="PANTHER" id="PTHR32108">
    <property type="entry name" value="DNA-DIRECTED RNA POLYMERASE SUBUNIT ALPHA"/>
    <property type="match status" value="1"/>
</dbReference>
<protein>
    <submittedName>
        <fullName evidence="1">Uncharacterized protein</fullName>
    </submittedName>
</protein>
<gene>
    <name evidence="1" type="ORF">R3W88_017011</name>
</gene>
<evidence type="ECO:0000313" key="1">
    <source>
        <dbReference type="EMBL" id="KAK4718673.1"/>
    </source>
</evidence>
<accession>A0AAV9KZ35</accession>
<organism evidence="1 2">
    <name type="scientific">Solanum pinnatisectum</name>
    <name type="common">tansyleaf nightshade</name>
    <dbReference type="NCBI Taxonomy" id="50273"/>
    <lineage>
        <taxon>Eukaryota</taxon>
        <taxon>Viridiplantae</taxon>
        <taxon>Streptophyta</taxon>
        <taxon>Embryophyta</taxon>
        <taxon>Tracheophyta</taxon>
        <taxon>Spermatophyta</taxon>
        <taxon>Magnoliopsida</taxon>
        <taxon>eudicotyledons</taxon>
        <taxon>Gunneridae</taxon>
        <taxon>Pentapetalae</taxon>
        <taxon>asterids</taxon>
        <taxon>lamiids</taxon>
        <taxon>Solanales</taxon>
        <taxon>Solanaceae</taxon>
        <taxon>Solanoideae</taxon>
        <taxon>Solaneae</taxon>
        <taxon>Solanum</taxon>
    </lineage>
</organism>